<feature type="compositionally biased region" description="Acidic residues" evidence="1">
    <location>
        <begin position="75"/>
        <end position="86"/>
    </location>
</feature>
<feature type="region of interest" description="Disordered" evidence="1">
    <location>
        <begin position="57"/>
        <end position="104"/>
    </location>
</feature>
<dbReference type="Proteomes" id="UP000287033">
    <property type="component" value="Unassembled WGS sequence"/>
</dbReference>
<dbReference type="AlphaFoldDB" id="A0A401SAM4"/>
<evidence type="ECO:0000313" key="2">
    <source>
        <dbReference type="EMBL" id="GCC27455.1"/>
    </source>
</evidence>
<keyword evidence="3" id="KW-1185">Reference proteome</keyword>
<reference evidence="2 3" key="1">
    <citation type="journal article" date="2018" name="Nat. Ecol. Evol.">
        <title>Shark genomes provide insights into elasmobranch evolution and the origin of vertebrates.</title>
        <authorList>
            <person name="Hara Y"/>
            <person name="Yamaguchi K"/>
            <person name="Onimaru K"/>
            <person name="Kadota M"/>
            <person name="Koyanagi M"/>
            <person name="Keeley SD"/>
            <person name="Tatsumi K"/>
            <person name="Tanaka K"/>
            <person name="Motone F"/>
            <person name="Kageyama Y"/>
            <person name="Nozu R"/>
            <person name="Adachi N"/>
            <person name="Nishimura O"/>
            <person name="Nakagawa R"/>
            <person name="Tanegashima C"/>
            <person name="Kiyatake I"/>
            <person name="Matsumoto R"/>
            <person name="Murakumo K"/>
            <person name="Nishida K"/>
            <person name="Terakita A"/>
            <person name="Kuratani S"/>
            <person name="Sato K"/>
            <person name="Hyodo S Kuraku.S."/>
        </authorList>
    </citation>
    <scope>NUCLEOTIDE SEQUENCE [LARGE SCALE GENOMIC DNA]</scope>
</reference>
<dbReference type="Pfam" id="PF15387">
    <property type="entry name" value="DUF4611"/>
    <property type="match status" value="1"/>
</dbReference>
<organism evidence="2 3">
    <name type="scientific">Chiloscyllium punctatum</name>
    <name type="common">Brownbanded bambooshark</name>
    <name type="synonym">Hemiscyllium punctatum</name>
    <dbReference type="NCBI Taxonomy" id="137246"/>
    <lineage>
        <taxon>Eukaryota</taxon>
        <taxon>Metazoa</taxon>
        <taxon>Chordata</taxon>
        <taxon>Craniata</taxon>
        <taxon>Vertebrata</taxon>
        <taxon>Chondrichthyes</taxon>
        <taxon>Elasmobranchii</taxon>
        <taxon>Galeomorphii</taxon>
        <taxon>Galeoidea</taxon>
        <taxon>Orectolobiformes</taxon>
        <taxon>Hemiscylliidae</taxon>
        <taxon>Chiloscyllium</taxon>
    </lineage>
</organism>
<dbReference type="GO" id="GO:0000408">
    <property type="term" value="C:EKC/KEOPS complex"/>
    <property type="evidence" value="ECO:0007669"/>
    <property type="project" value="InterPro"/>
</dbReference>
<dbReference type="OMA" id="ENAREEH"/>
<proteinExistence type="predicted"/>
<dbReference type="EMBL" id="BEZZ01000165">
    <property type="protein sequence ID" value="GCC27455.1"/>
    <property type="molecule type" value="Genomic_DNA"/>
</dbReference>
<sequence>MCTPAPECELCGELCPRGGERRRFAVRTACTVPGVLSGVRLLQQQLQAALSELVLQEKGQGQGQGCPESPASSAADEDEDDSEDESADKGDGDAPPSKRTRKQC</sequence>
<evidence type="ECO:0000256" key="1">
    <source>
        <dbReference type="SAM" id="MobiDB-lite"/>
    </source>
</evidence>
<accession>A0A401SAM4</accession>
<dbReference type="OrthoDB" id="10543090at2759"/>
<dbReference type="InterPro" id="IPR027893">
    <property type="entry name" value="GON7_meta"/>
</dbReference>
<protein>
    <submittedName>
        <fullName evidence="2">Uncharacterized protein</fullName>
    </submittedName>
</protein>
<name>A0A401SAM4_CHIPU</name>
<gene>
    <name evidence="2" type="ORF">chiPu_0005879</name>
</gene>
<evidence type="ECO:0000313" key="3">
    <source>
        <dbReference type="Proteomes" id="UP000287033"/>
    </source>
</evidence>
<comment type="caution">
    <text evidence="2">The sequence shown here is derived from an EMBL/GenBank/DDBJ whole genome shotgun (WGS) entry which is preliminary data.</text>
</comment>